<gene>
    <name evidence="7" type="ORF">KCU98_g325</name>
</gene>
<organism evidence="7 8">
    <name type="scientific">Aureobasidium melanogenum</name>
    <name type="common">Aureobasidium pullulans var. melanogenum</name>
    <dbReference type="NCBI Taxonomy" id="46634"/>
    <lineage>
        <taxon>Eukaryota</taxon>
        <taxon>Fungi</taxon>
        <taxon>Dikarya</taxon>
        <taxon>Ascomycota</taxon>
        <taxon>Pezizomycotina</taxon>
        <taxon>Dothideomycetes</taxon>
        <taxon>Dothideomycetidae</taxon>
        <taxon>Dothideales</taxon>
        <taxon>Saccotheciaceae</taxon>
        <taxon>Aureobasidium</taxon>
    </lineage>
</organism>
<evidence type="ECO:0000313" key="8">
    <source>
        <dbReference type="Proteomes" id="UP000729357"/>
    </source>
</evidence>
<dbReference type="Gene3D" id="3.90.1300.10">
    <property type="entry name" value="Amidase signature (AS) domain"/>
    <property type="match status" value="1"/>
</dbReference>
<dbReference type="InterPro" id="IPR020556">
    <property type="entry name" value="Amidase_CS"/>
</dbReference>
<keyword evidence="4 7" id="KW-0378">Hydrolase</keyword>
<dbReference type="EMBL" id="JAHFXS010000002">
    <property type="protein sequence ID" value="KAG9991470.1"/>
    <property type="molecule type" value="Genomic_DNA"/>
</dbReference>
<evidence type="ECO:0000313" key="7">
    <source>
        <dbReference type="EMBL" id="KAG9991470.1"/>
    </source>
</evidence>
<accession>A0A9P8G530</accession>
<feature type="compositionally biased region" description="Polar residues" evidence="5">
    <location>
        <begin position="700"/>
        <end position="714"/>
    </location>
</feature>
<dbReference type="PANTHER" id="PTHR46072:SF4">
    <property type="entry name" value="AMIDASE C550.07-RELATED"/>
    <property type="match status" value="1"/>
</dbReference>
<dbReference type="Pfam" id="PF01425">
    <property type="entry name" value="Amidase"/>
    <property type="match status" value="1"/>
</dbReference>
<feature type="non-terminal residue" evidence="7">
    <location>
        <position position="1"/>
    </location>
</feature>
<dbReference type="PROSITE" id="PS00571">
    <property type="entry name" value="AMIDASES"/>
    <property type="match status" value="1"/>
</dbReference>
<dbReference type="GO" id="GO:0004040">
    <property type="term" value="F:amidase activity"/>
    <property type="evidence" value="ECO:0007669"/>
    <property type="project" value="UniProtKB-EC"/>
</dbReference>
<protein>
    <recommendedName>
        <fullName evidence="3">amidase</fullName>
        <ecNumber evidence="3">3.5.1.4</ecNumber>
    </recommendedName>
</protein>
<evidence type="ECO:0000256" key="2">
    <source>
        <dbReference type="ARBA" id="ARBA00009199"/>
    </source>
</evidence>
<evidence type="ECO:0000256" key="1">
    <source>
        <dbReference type="ARBA" id="ARBA00001311"/>
    </source>
</evidence>
<dbReference type="SUPFAM" id="SSF75304">
    <property type="entry name" value="Amidase signature (AS) enzymes"/>
    <property type="match status" value="1"/>
</dbReference>
<name>A0A9P8G530_AURME</name>
<dbReference type="Proteomes" id="UP000729357">
    <property type="component" value="Unassembled WGS sequence"/>
</dbReference>
<sequence>MPRLRQAVKVKKKSNGLRMRDLKRNEDIDPMEQPKSVVEVPFSYPSYTLDSKAALPTCPETCKICSEHYLPSFSVSHPIAPRAMMPYSDTEAAQTTADYVKSINTDKSLIRTKLKTHGDLLLKRWQRKSVEKRATIIRTAMPEIHARRFQSARLLFNNKRAFEQHYSTISIKKFKARGAEQCMADSMQALRIHNDSHRKQHLLPFIDIETLSQDNMSLLALLHYRSDSDIDDWVMHDFEHLRVGFNWTMGPPAFNPHCVIMYGKHLGQLIQWNQQSAHRYDIIGFPRAVLILEAQATLFAFLRKTVEILLEPSAQGATLGHQQWDILVQSDFGSIGPKPLVCRRLEAFRSPPQLDMAAIVESLAFQVDILFDELWLQQTDPLYFRAHPAQARDSELHDTDNFQTALLQALSVFEMQEELGQDVCPGKSLPVPYEGILVLFQRHLEQLFQGQLHDLRCLVPLEKAFRNDFDNILVYDEPKTKLPSEKLLLSNPMLWNLIQLYRKNESHPPTFHLAFIDYLMCEDAKNQKSRISPLLATHISSMITVDDILSSLRYHRPQQGASVDEKMLARFGAEQPRTLPAREQSALGRIYGLRDAMWPKLQIFLELPLPSSEEPAVLLKHLRPLDEASHEFWRWAHVAFVLAIKHSDRPEQELYSNLWYFTMIGTAKMERQRTALSYAKLGQAANEQERRKRMQAAEPSKTTSVAGIPLQTTWGEPAAPSAVPLTGTKTKKKTRPSKPSTPSPDDKECEAELAASPPNPQACSILVSSKSLNLFVRMFTVDPNTPGEIYWTDFVSAMADAGCSIMPGGGSCFTFTHVDEKGTKRSMVFHRPHPEPSMKKKGEPDLRFALTFWLRAASAFTAPHFICMAVAIISRPGFCKDAIDNGCKSTTPSWQDVAARKQRKIFDAIPSAWLVDKDLLRGHNFMHLPRKCSSIMSEEELFITEQRAVDILSHIHSRTWTSYQVTLAFCKRAALAHQATNCLALIMFDSALERAKELDDYMQKHNKPIGPLHGLPISVKEHIFLEGTPATSGLISWADAPSPGDALICKVFREAGAVFHVKTTNPQTLMALETHSNLFGRTTNPHNTNLTSGGSSGGESALVAMRGSPLGIGTDIGGSIRGPSGFCGGWGLKCSVARIPHSGLSGLHAGMENIIGCVGPMANSLTDLRLFCKVALDAQPWDFEPSLIDLPWRNDSPETLPKKLRIGVLWHDGEVIPHPPIQRALQDTVQKLRRAGHEVVAWNPSLHTALLKWINTAYFLDGADEYTSTLTQDSDPAVPMIQWLIDSASPTRHTVEQTWELNSMRDRLRTAFSLQWREAGIDALLSPVNASVASAHDESKYWGYTAVFNATDLPGVVFPVTKVLPTDTWDEDTPDILGDKDAMYRKFWDEGGAEKYKDAPVNLQLVGKRLREERLLAVAEVVEGIVRGVNDEVQSNKKVKRVERMEMVQSQL</sequence>
<comment type="catalytic activity">
    <reaction evidence="1">
        <text>a monocarboxylic acid amide + H2O = a monocarboxylate + NH4(+)</text>
        <dbReference type="Rhea" id="RHEA:12020"/>
        <dbReference type="ChEBI" id="CHEBI:15377"/>
        <dbReference type="ChEBI" id="CHEBI:28938"/>
        <dbReference type="ChEBI" id="CHEBI:35757"/>
        <dbReference type="ChEBI" id="CHEBI:83628"/>
        <dbReference type="EC" id="3.5.1.4"/>
    </reaction>
</comment>
<feature type="domain" description="Amidase" evidence="6">
    <location>
        <begin position="965"/>
        <end position="1416"/>
    </location>
</feature>
<comment type="similarity">
    <text evidence="2">Belongs to the amidase family.</text>
</comment>
<reference evidence="7" key="2">
    <citation type="submission" date="2021-08" db="EMBL/GenBank/DDBJ databases">
        <authorList>
            <person name="Gostincar C."/>
            <person name="Sun X."/>
            <person name="Song Z."/>
            <person name="Gunde-Cimerman N."/>
        </authorList>
    </citation>
    <scope>NUCLEOTIDE SEQUENCE</scope>
    <source>
        <strain evidence="7">EXF-9298</strain>
    </source>
</reference>
<dbReference type="InterPro" id="IPR036928">
    <property type="entry name" value="AS_sf"/>
</dbReference>
<feature type="region of interest" description="Disordered" evidence="5">
    <location>
        <begin position="687"/>
        <end position="755"/>
    </location>
</feature>
<proteinExistence type="inferred from homology"/>
<dbReference type="PANTHER" id="PTHR46072">
    <property type="entry name" value="AMIDASE-RELATED-RELATED"/>
    <property type="match status" value="1"/>
</dbReference>
<reference evidence="7" key="1">
    <citation type="journal article" date="2021" name="J Fungi (Basel)">
        <title>Virulence traits and population genomics of the black yeast Aureobasidium melanogenum.</title>
        <authorList>
            <person name="Cernosa A."/>
            <person name="Sun X."/>
            <person name="Gostincar C."/>
            <person name="Fang C."/>
            <person name="Gunde-Cimerman N."/>
            <person name="Song Z."/>
        </authorList>
    </citation>
    <scope>NUCLEOTIDE SEQUENCE</scope>
    <source>
        <strain evidence="7">EXF-9298</strain>
    </source>
</reference>
<dbReference type="InterPro" id="IPR023631">
    <property type="entry name" value="Amidase_dom"/>
</dbReference>
<evidence type="ECO:0000259" key="6">
    <source>
        <dbReference type="Pfam" id="PF01425"/>
    </source>
</evidence>
<evidence type="ECO:0000256" key="5">
    <source>
        <dbReference type="SAM" id="MobiDB-lite"/>
    </source>
</evidence>
<comment type="caution">
    <text evidence="7">The sequence shown here is derived from an EMBL/GenBank/DDBJ whole genome shotgun (WGS) entry which is preliminary data.</text>
</comment>
<keyword evidence="8" id="KW-1185">Reference proteome</keyword>
<dbReference type="EC" id="3.5.1.4" evidence="3"/>
<evidence type="ECO:0000256" key="3">
    <source>
        <dbReference type="ARBA" id="ARBA00012922"/>
    </source>
</evidence>
<evidence type="ECO:0000256" key="4">
    <source>
        <dbReference type="ARBA" id="ARBA00022801"/>
    </source>
</evidence>